<dbReference type="Proteomes" id="UP000231292">
    <property type="component" value="Unassembled WGS sequence"/>
</dbReference>
<dbReference type="GO" id="GO:0003677">
    <property type="term" value="F:DNA binding"/>
    <property type="evidence" value="ECO:0007669"/>
    <property type="project" value="UniProtKB-KW"/>
</dbReference>
<evidence type="ECO:0000259" key="1">
    <source>
        <dbReference type="PROSITE" id="PS50910"/>
    </source>
</evidence>
<dbReference type="PROSITE" id="PS50910">
    <property type="entry name" value="HEPN"/>
    <property type="match status" value="1"/>
</dbReference>
<proteinExistence type="predicted"/>
<reference evidence="2 3" key="1">
    <citation type="submission" date="2017-09" db="EMBL/GenBank/DDBJ databases">
        <title>Depth-based differentiation of microbial function through sediment-hosted aquifers and enrichment of novel symbionts in the deep terrestrial subsurface.</title>
        <authorList>
            <person name="Probst A.J."/>
            <person name="Ladd B."/>
            <person name="Jarett J.K."/>
            <person name="Geller-Mcgrath D.E."/>
            <person name="Sieber C.M."/>
            <person name="Emerson J.B."/>
            <person name="Anantharaman K."/>
            <person name="Thomas B.C."/>
            <person name="Malmstrom R."/>
            <person name="Stieglmeier M."/>
            <person name="Klingl A."/>
            <person name="Woyke T."/>
            <person name="Ryan C.M."/>
            <person name="Banfield J.F."/>
        </authorList>
    </citation>
    <scope>NUCLEOTIDE SEQUENCE [LARGE SCALE GENOMIC DNA]</scope>
    <source>
        <strain evidence="2">CG23_combo_of_CG06-09_8_20_14_all_41_10</strain>
    </source>
</reference>
<dbReference type="Gene3D" id="1.20.120.330">
    <property type="entry name" value="Nucleotidyltransferases domain 2"/>
    <property type="match status" value="1"/>
</dbReference>
<protein>
    <submittedName>
        <fullName evidence="2">DNA-binding protein</fullName>
    </submittedName>
</protein>
<dbReference type="SUPFAM" id="SSF81593">
    <property type="entry name" value="Nucleotidyltransferase substrate binding subunit/domain"/>
    <property type="match status" value="1"/>
</dbReference>
<gene>
    <name evidence="2" type="ORF">COX41_04070</name>
</gene>
<accession>A0A2G9YIY1</accession>
<dbReference type="EMBL" id="PCRK01000099">
    <property type="protein sequence ID" value="PIP19208.1"/>
    <property type="molecule type" value="Genomic_DNA"/>
</dbReference>
<dbReference type="Pfam" id="PF05168">
    <property type="entry name" value="HEPN"/>
    <property type="match status" value="1"/>
</dbReference>
<name>A0A2G9YIY1_9BACT</name>
<dbReference type="InterPro" id="IPR007842">
    <property type="entry name" value="HEPN_dom"/>
</dbReference>
<organism evidence="2 3">
    <name type="scientific">Candidatus Sherwoodlollariibacterium unditelluris</name>
    <dbReference type="NCBI Taxonomy" id="1974757"/>
    <lineage>
        <taxon>Bacteria</taxon>
        <taxon>Pseudomonadati</taxon>
        <taxon>Candidatus Omnitrophota</taxon>
        <taxon>Candidatus Sherwoodlollariibacterium</taxon>
    </lineage>
</organism>
<feature type="domain" description="HEPN" evidence="1">
    <location>
        <begin position="9"/>
        <end position="122"/>
    </location>
</feature>
<evidence type="ECO:0000313" key="3">
    <source>
        <dbReference type="Proteomes" id="UP000231292"/>
    </source>
</evidence>
<evidence type="ECO:0000313" key="2">
    <source>
        <dbReference type="EMBL" id="PIP19208.1"/>
    </source>
</evidence>
<dbReference type="AlphaFoldDB" id="A0A2G9YIY1"/>
<dbReference type="SMART" id="SM00748">
    <property type="entry name" value="HEPN"/>
    <property type="match status" value="1"/>
</dbReference>
<keyword evidence="2" id="KW-0238">DNA-binding</keyword>
<comment type="caution">
    <text evidence="2">The sequence shown here is derived from an EMBL/GenBank/DDBJ whole genome shotgun (WGS) entry which is preliminary data.</text>
</comment>
<sequence length="130" mass="15108">MKKETKNWLDMVDYDLATVQQMFKTGRYVYVIFMCHLAIEKTLKAIACEETDKVPPKTHDLIYLVTLSKIKLSNNLLDFVGIINNAGVVTRYPEDLSELVHSYPEEIAKKYLVRTLEVIECIKQDPRLKK</sequence>